<evidence type="ECO:0000313" key="4">
    <source>
        <dbReference type="Proteomes" id="UP001597040"/>
    </source>
</evidence>
<proteinExistence type="predicted"/>
<dbReference type="EMBL" id="JBHTKJ010000012">
    <property type="protein sequence ID" value="MFD1037888.1"/>
    <property type="molecule type" value="Genomic_DNA"/>
</dbReference>
<organism evidence="3 4">
    <name type="scientific">Virgibacillus byunsanensis</name>
    <dbReference type="NCBI Taxonomy" id="570945"/>
    <lineage>
        <taxon>Bacteria</taxon>
        <taxon>Bacillati</taxon>
        <taxon>Bacillota</taxon>
        <taxon>Bacilli</taxon>
        <taxon>Bacillales</taxon>
        <taxon>Bacillaceae</taxon>
        <taxon>Virgibacillus</taxon>
    </lineage>
</organism>
<keyword evidence="1" id="KW-0597">Phosphoprotein</keyword>
<dbReference type="InterPro" id="IPR052048">
    <property type="entry name" value="ST_Response_Regulator"/>
</dbReference>
<dbReference type="PROSITE" id="PS50110">
    <property type="entry name" value="RESPONSE_REGULATORY"/>
    <property type="match status" value="1"/>
</dbReference>
<dbReference type="PANTHER" id="PTHR43228:SF1">
    <property type="entry name" value="TWO-COMPONENT RESPONSE REGULATOR ARR22"/>
    <property type="match status" value="1"/>
</dbReference>
<protein>
    <submittedName>
        <fullName evidence="3">Response regulator</fullName>
    </submittedName>
</protein>
<dbReference type="Pfam" id="PF00072">
    <property type="entry name" value="Response_reg"/>
    <property type="match status" value="1"/>
</dbReference>
<evidence type="ECO:0000313" key="3">
    <source>
        <dbReference type="EMBL" id="MFD1037888.1"/>
    </source>
</evidence>
<dbReference type="SMART" id="SM00448">
    <property type="entry name" value="REC"/>
    <property type="match status" value="1"/>
</dbReference>
<feature type="domain" description="Response regulatory" evidence="2">
    <location>
        <begin position="3"/>
        <end position="118"/>
    </location>
</feature>
<dbReference type="Gene3D" id="3.40.50.2300">
    <property type="match status" value="1"/>
</dbReference>
<dbReference type="CDD" id="cd17542">
    <property type="entry name" value="REC_CheY"/>
    <property type="match status" value="1"/>
</dbReference>
<name>A0ABW3LJ72_9BACI</name>
<keyword evidence="4" id="KW-1185">Reference proteome</keyword>
<dbReference type="SUPFAM" id="SSF52172">
    <property type="entry name" value="CheY-like"/>
    <property type="match status" value="1"/>
</dbReference>
<gene>
    <name evidence="3" type="ORF">ACFQ3N_05635</name>
</gene>
<reference evidence="4" key="1">
    <citation type="journal article" date="2019" name="Int. J. Syst. Evol. Microbiol.">
        <title>The Global Catalogue of Microorganisms (GCM) 10K type strain sequencing project: providing services to taxonomists for standard genome sequencing and annotation.</title>
        <authorList>
            <consortium name="The Broad Institute Genomics Platform"/>
            <consortium name="The Broad Institute Genome Sequencing Center for Infectious Disease"/>
            <person name="Wu L."/>
            <person name="Ma J."/>
        </authorList>
    </citation>
    <scope>NUCLEOTIDE SEQUENCE [LARGE SCALE GENOMIC DNA]</scope>
    <source>
        <strain evidence="4">CCUG 56754</strain>
    </source>
</reference>
<dbReference type="PANTHER" id="PTHR43228">
    <property type="entry name" value="TWO-COMPONENT RESPONSE REGULATOR"/>
    <property type="match status" value="1"/>
</dbReference>
<dbReference type="InterPro" id="IPR011006">
    <property type="entry name" value="CheY-like_superfamily"/>
</dbReference>
<sequence length="128" mass="14188">MARILVVDDANFMRLTLASILKRENHEIVGEAENGEEAVKQFEKLKPDLVTMDITMPVMNGIDALKAIKQLDSEARIVVCSAMGQQKVVVEAIELGAKDFVVKPFDENRVLETVSRVLNESEITSTNS</sequence>
<dbReference type="InterPro" id="IPR001789">
    <property type="entry name" value="Sig_transdc_resp-reg_receiver"/>
</dbReference>
<dbReference type="RefSeq" id="WP_390360363.1">
    <property type="nucleotide sequence ID" value="NZ_JBHTKJ010000012.1"/>
</dbReference>
<evidence type="ECO:0000256" key="1">
    <source>
        <dbReference type="PROSITE-ProRule" id="PRU00169"/>
    </source>
</evidence>
<dbReference type="Proteomes" id="UP001597040">
    <property type="component" value="Unassembled WGS sequence"/>
</dbReference>
<evidence type="ECO:0000259" key="2">
    <source>
        <dbReference type="PROSITE" id="PS50110"/>
    </source>
</evidence>
<feature type="modified residue" description="4-aspartylphosphate" evidence="1">
    <location>
        <position position="53"/>
    </location>
</feature>
<comment type="caution">
    <text evidence="3">The sequence shown here is derived from an EMBL/GenBank/DDBJ whole genome shotgun (WGS) entry which is preliminary data.</text>
</comment>
<accession>A0ABW3LJ72</accession>